<feature type="compositionally biased region" description="Polar residues" evidence="2">
    <location>
        <begin position="37"/>
        <end position="47"/>
    </location>
</feature>
<sequence>MSQDPGNENIAGAATCQPSTSRLKSPPTYAELRPFRPQNQDYANRETSGFPGLSNPYAGEVSGILTPETSMSSHYTTTPEVMTPSNREQPRTNLILTIILECKEEISHLRRSQDISSPITDVQEFKYENLAGNHILSYQKPFKEVNLNEALCHYTAPKRSAGCAVKQVTDFLRNISKEICDPPYEIWDYTYRATNSPRGDNSLINLPEGISRTITEFIIDAVGLSHPYTYSGKLASLRNSQERFWKALGDAEENKEKHFKQLLRRRRPDSVYLIVSAVAHHHYQHYKLRFNYKISYCTNSGQKGLSKKVKINVYSNLAVARAVALCNHRPVSLKSIVSSLIIIIVGGKAAFPVRYLADTAAMENAPRTPVDLNVILKQMDTQYSDQMEPELLELCREFREARELMEKNISSPDFALQMTEENKEEYMIADRCVSRNMKKIVRLKFRLRKPKILLATVASILNTTASKGLLKMHVYPFKAWNTLEKAEHERELALKEELIRQEKLKQLAANKKREAIETDIFAYEERVQAVVALQILLNSLEELEAVNFYGIEEINRKENLLKLWNYLFQLLLAHRVVSNFRWLFNAFSMGCFLPLISWTTSRDWRIALFGHLFELPPEVLEFVPCTPLNKGPKLHQPQSC</sequence>
<feature type="coiled-coil region" evidence="1">
    <location>
        <begin position="485"/>
        <end position="514"/>
    </location>
</feature>
<evidence type="ECO:0000256" key="2">
    <source>
        <dbReference type="SAM" id="MobiDB-lite"/>
    </source>
</evidence>
<dbReference type="PANTHER" id="PTHR11915">
    <property type="entry name" value="SPECTRIN/FILAMIN RELATED CYTOSKELETAL PROTEIN"/>
    <property type="match status" value="1"/>
</dbReference>
<protein>
    <submittedName>
        <fullName evidence="3">Uncharacterized protein</fullName>
    </submittedName>
</protein>
<feature type="region of interest" description="Disordered" evidence="2">
    <location>
        <begin position="1"/>
        <end position="64"/>
    </location>
</feature>
<evidence type="ECO:0000313" key="3">
    <source>
        <dbReference type="EMBL" id="CAJ0600332.1"/>
    </source>
</evidence>
<accession>A0AA36GXX9</accession>
<dbReference type="AlphaFoldDB" id="A0AA36GXX9"/>
<reference evidence="3" key="1">
    <citation type="submission" date="2023-07" db="EMBL/GenBank/DDBJ databases">
        <authorList>
            <consortium name="CYATHOMIX"/>
        </authorList>
    </citation>
    <scope>NUCLEOTIDE SEQUENCE</scope>
    <source>
        <strain evidence="3">N/A</strain>
    </source>
</reference>
<gene>
    <name evidence="3" type="ORF">CYNAS_LOCUS12315</name>
</gene>
<dbReference type="Proteomes" id="UP001176961">
    <property type="component" value="Unassembled WGS sequence"/>
</dbReference>
<keyword evidence="1" id="KW-0175">Coiled coil</keyword>
<proteinExistence type="predicted"/>
<evidence type="ECO:0000256" key="1">
    <source>
        <dbReference type="SAM" id="Coils"/>
    </source>
</evidence>
<organism evidence="3 4">
    <name type="scientific">Cylicocyclus nassatus</name>
    <name type="common">Nematode worm</name>
    <dbReference type="NCBI Taxonomy" id="53992"/>
    <lineage>
        <taxon>Eukaryota</taxon>
        <taxon>Metazoa</taxon>
        <taxon>Ecdysozoa</taxon>
        <taxon>Nematoda</taxon>
        <taxon>Chromadorea</taxon>
        <taxon>Rhabditida</taxon>
        <taxon>Rhabditina</taxon>
        <taxon>Rhabditomorpha</taxon>
        <taxon>Strongyloidea</taxon>
        <taxon>Strongylidae</taxon>
        <taxon>Cylicocyclus</taxon>
    </lineage>
</organism>
<name>A0AA36GXX9_CYLNA</name>
<comment type="caution">
    <text evidence="3">The sequence shown here is derived from an EMBL/GenBank/DDBJ whole genome shotgun (WGS) entry which is preliminary data.</text>
</comment>
<evidence type="ECO:0000313" key="4">
    <source>
        <dbReference type="Proteomes" id="UP001176961"/>
    </source>
</evidence>
<dbReference type="EMBL" id="CATQJL010000223">
    <property type="protein sequence ID" value="CAJ0600332.1"/>
    <property type="molecule type" value="Genomic_DNA"/>
</dbReference>
<keyword evidence="4" id="KW-1185">Reference proteome</keyword>